<proteinExistence type="predicted"/>
<dbReference type="KEGG" id="tzo:THMIRHAT_09420"/>
<sequence>MFAMPEWVNTTLENLQAGDVSTGIAVLVALVAIFFLAKILLNSMKAVLIVLAVIVAIAVLLPEANIIDKAKDATQSATDYVKDSITPENIEALKEKAAELAK</sequence>
<accession>A0A6F8PM79</accession>
<keyword evidence="1" id="KW-1133">Transmembrane helix</keyword>
<organism evidence="2 3">
    <name type="scientific">Thiosulfativibrio zosterae</name>
    <dbReference type="NCBI Taxonomy" id="2675053"/>
    <lineage>
        <taxon>Bacteria</taxon>
        <taxon>Pseudomonadati</taxon>
        <taxon>Pseudomonadota</taxon>
        <taxon>Gammaproteobacteria</taxon>
        <taxon>Thiotrichales</taxon>
        <taxon>Piscirickettsiaceae</taxon>
        <taxon>Thiosulfativibrio</taxon>
    </lineage>
</organism>
<name>A0A6F8PM79_9GAMM</name>
<evidence type="ECO:0000313" key="3">
    <source>
        <dbReference type="Proteomes" id="UP000501466"/>
    </source>
</evidence>
<reference evidence="3" key="1">
    <citation type="submission" date="2019-11" db="EMBL/GenBank/DDBJ databases">
        <title>Isolation and characterization of two novel species in the genus Thiomicrorhabdus.</title>
        <authorList>
            <person name="Mochizuki J."/>
            <person name="Kojima H."/>
            <person name="Fukui M."/>
        </authorList>
    </citation>
    <scope>NUCLEOTIDE SEQUENCE [LARGE SCALE GENOMIC DNA]</scope>
    <source>
        <strain evidence="3">AkT22</strain>
    </source>
</reference>
<dbReference type="AlphaFoldDB" id="A0A6F8PM79"/>
<feature type="transmembrane region" description="Helical" evidence="1">
    <location>
        <begin position="20"/>
        <end position="41"/>
    </location>
</feature>
<protein>
    <submittedName>
        <fullName evidence="2">Uncharacterized protein</fullName>
    </submittedName>
</protein>
<dbReference type="RefSeq" id="WP_173291020.1">
    <property type="nucleotide sequence ID" value="NZ_AP021888.1"/>
</dbReference>
<evidence type="ECO:0000313" key="2">
    <source>
        <dbReference type="EMBL" id="BBP43196.1"/>
    </source>
</evidence>
<keyword evidence="1" id="KW-0812">Transmembrane</keyword>
<gene>
    <name evidence="2" type="ORF">THMIRHAT_09420</name>
</gene>
<evidence type="ECO:0000256" key="1">
    <source>
        <dbReference type="SAM" id="Phobius"/>
    </source>
</evidence>
<keyword evidence="3" id="KW-1185">Reference proteome</keyword>
<feature type="transmembrane region" description="Helical" evidence="1">
    <location>
        <begin position="48"/>
        <end position="67"/>
    </location>
</feature>
<dbReference type="Proteomes" id="UP000501466">
    <property type="component" value="Chromosome"/>
</dbReference>
<dbReference type="EMBL" id="AP021888">
    <property type="protein sequence ID" value="BBP43196.1"/>
    <property type="molecule type" value="Genomic_DNA"/>
</dbReference>
<keyword evidence="1" id="KW-0472">Membrane</keyword>